<feature type="compositionally biased region" description="Basic and acidic residues" evidence="1">
    <location>
        <begin position="262"/>
        <end position="280"/>
    </location>
</feature>
<feature type="region of interest" description="Disordered" evidence="1">
    <location>
        <begin position="423"/>
        <end position="613"/>
    </location>
</feature>
<reference evidence="2 3" key="1">
    <citation type="journal article" date="2018" name="Mol. Biol. Evol.">
        <title>Broad Genomic Sampling Reveals a Smut Pathogenic Ancestry of the Fungal Clade Ustilaginomycotina.</title>
        <authorList>
            <person name="Kijpornyongpan T."/>
            <person name="Mondo S.J."/>
            <person name="Barry K."/>
            <person name="Sandor L."/>
            <person name="Lee J."/>
            <person name="Lipzen A."/>
            <person name="Pangilinan J."/>
            <person name="LaButti K."/>
            <person name="Hainaut M."/>
            <person name="Henrissat B."/>
            <person name="Grigoriev I.V."/>
            <person name="Spatafora J.W."/>
            <person name="Aime M.C."/>
        </authorList>
    </citation>
    <scope>NUCLEOTIDE SEQUENCE [LARGE SCALE GENOMIC DNA]</scope>
    <source>
        <strain evidence="2 3">MCA 4718</strain>
    </source>
</reference>
<evidence type="ECO:0000313" key="2">
    <source>
        <dbReference type="EMBL" id="PWN19045.1"/>
    </source>
</evidence>
<dbReference type="EMBL" id="KZ819333">
    <property type="protein sequence ID" value="PWN19045.1"/>
    <property type="molecule type" value="Genomic_DNA"/>
</dbReference>
<feature type="compositionally biased region" description="Polar residues" evidence="1">
    <location>
        <begin position="139"/>
        <end position="174"/>
    </location>
</feature>
<feature type="compositionally biased region" description="Low complexity" evidence="1">
    <location>
        <begin position="1"/>
        <end position="42"/>
    </location>
</feature>
<dbReference type="Proteomes" id="UP000245942">
    <property type="component" value="Unassembled WGS sequence"/>
</dbReference>
<evidence type="ECO:0000313" key="3">
    <source>
        <dbReference type="Proteomes" id="UP000245942"/>
    </source>
</evidence>
<feature type="region of interest" description="Disordered" evidence="1">
    <location>
        <begin position="1"/>
        <end position="232"/>
    </location>
</feature>
<gene>
    <name evidence="2" type="ORF">BCV69DRAFT_278585</name>
</gene>
<sequence>MPRPSAPAAITSSSTTHALPASISTTSASPALTTTSVSALLTQFNAPERGTTHSRASSIASDSPKRPQTPQLGPVARLRESGNSNRAPQSPNSAELGQGSSVDDSFAGSYSIPKRRSSLVGPQHDAGVSPVQLGRRLRATTNSVDESLPRSRNVTFDSTADTQGSRSSAPSSPGENAEPVGGDYKEPEVFGEVSTESFGAALQSLKEIESRNNSSTAAKESTGLGSDLPMPAEALQVLEQATKHSENLSEVDRDRATAELRAHSEKQLINEQDKERRQSELDSFQEQSQRNERSVLAEQIEPSNEESQSGLSPPLESAKPFIETSEPRLRRRRNFSASQMTADAEEEADVVESVQASDSVTEETPGATEGRPGAIMEAPIVAGDVPGAIRETPGAIGHTRGAVGPEQADALDAFVPPSMQVIHAGNDDGSDGSAQVSQAPAESVESGASILADSAPVKAESDTTGALEGATVAQEPSAEDAKVTAALTGAAPSIESAEQSEEVNDVKSKAVGPEGVEKAKVAEPPTTEGAKELLPDSKMTTSTDRNASHRKPGKLTAIERQIKEDGARVSSVTGKGRPGYEVLVKKQKGPRIPISDHSQESSCEASCYDDDFG</sequence>
<name>A0A316U7W2_9BASI</name>
<feature type="compositionally biased region" description="Polar residues" evidence="1">
    <location>
        <begin position="301"/>
        <end position="311"/>
    </location>
</feature>
<proteinExistence type="predicted"/>
<feature type="compositionally biased region" description="Polar residues" evidence="1">
    <location>
        <begin position="53"/>
        <end position="71"/>
    </location>
</feature>
<evidence type="ECO:0000256" key="1">
    <source>
        <dbReference type="SAM" id="MobiDB-lite"/>
    </source>
</evidence>
<dbReference type="RefSeq" id="XP_025346205.1">
    <property type="nucleotide sequence ID" value="XM_025491210.1"/>
</dbReference>
<accession>A0A316U7W2</accession>
<feature type="compositionally biased region" description="Polar residues" evidence="1">
    <location>
        <begin position="81"/>
        <end position="103"/>
    </location>
</feature>
<dbReference type="GeneID" id="37012944"/>
<feature type="region of interest" description="Disordered" evidence="1">
    <location>
        <begin position="262"/>
        <end position="373"/>
    </location>
</feature>
<protein>
    <submittedName>
        <fullName evidence="2">Uncharacterized protein</fullName>
    </submittedName>
</protein>
<keyword evidence="3" id="KW-1185">Reference proteome</keyword>
<dbReference type="AlphaFoldDB" id="A0A316U7W2"/>
<organism evidence="2 3">
    <name type="scientific">Pseudomicrostroma glucosiphilum</name>
    <dbReference type="NCBI Taxonomy" id="1684307"/>
    <lineage>
        <taxon>Eukaryota</taxon>
        <taxon>Fungi</taxon>
        <taxon>Dikarya</taxon>
        <taxon>Basidiomycota</taxon>
        <taxon>Ustilaginomycotina</taxon>
        <taxon>Exobasidiomycetes</taxon>
        <taxon>Microstromatales</taxon>
        <taxon>Microstromatales incertae sedis</taxon>
        <taxon>Pseudomicrostroma</taxon>
    </lineage>
</organism>